<feature type="domain" description="Glycosyl transferase CAP10" evidence="1">
    <location>
        <begin position="160"/>
        <end position="391"/>
    </location>
</feature>
<evidence type="ECO:0000313" key="3">
    <source>
        <dbReference type="Proteomes" id="UP000243515"/>
    </source>
</evidence>
<dbReference type="OrthoDB" id="202415at2759"/>
<dbReference type="InterPro" id="IPR006598">
    <property type="entry name" value="CAP10"/>
</dbReference>
<dbReference type="Proteomes" id="UP000243515">
    <property type="component" value="Unassembled WGS sequence"/>
</dbReference>
<reference evidence="2 3" key="1">
    <citation type="journal article" date="2015" name="Environ. Microbiol.">
        <title>Metagenome sequence of Elaphomyces granulatus from sporocarp tissue reveals Ascomycota ectomycorrhizal fingerprints of genome expansion and a Proteobacteria-rich microbiome.</title>
        <authorList>
            <person name="Quandt C.A."/>
            <person name="Kohler A."/>
            <person name="Hesse C.N."/>
            <person name="Sharpton T.J."/>
            <person name="Martin F."/>
            <person name="Spatafora J.W."/>
        </authorList>
    </citation>
    <scope>NUCLEOTIDE SEQUENCE [LARGE SCALE GENOMIC DNA]</scope>
    <source>
        <strain evidence="2 3">OSC145934</strain>
    </source>
</reference>
<keyword evidence="3" id="KW-1185">Reference proteome</keyword>
<proteinExistence type="predicted"/>
<dbReference type="PANTHER" id="PTHR12203:SF107">
    <property type="entry name" value="GLYCOSYL TRANSFERASE CAP10 DOMAIN-CONTAINING PROTEIN"/>
    <property type="match status" value="1"/>
</dbReference>
<comment type="caution">
    <text evidence="2">The sequence shown here is derived from an EMBL/GenBank/DDBJ whole genome shotgun (WGS) entry which is preliminary data.</text>
</comment>
<dbReference type="Pfam" id="PF05686">
    <property type="entry name" value="Glyco_transf_90"/>
    <property type="match status" value="1"/>
</dbReference>
<dbReference type="AlphaFoldDB" id="A0A232LQA4"/>
<dbReference type="PANTHER" id="PTHR12203">
    <property type="entry name" value="KDEL LYS-ASP-GLU-LEU CONTAINING - RELATED"/>
    <property type="match status" value="1"/>
</dbReference>
<evidence type="ECO:0000259" key="1">
    <source>
        <dbReference type="SMART" id="SM00672"/>
    </source>
</evidence>
<sequence length="429" mass="50441">MPPVGGFYRPLSEPLLIALKRRSTVILTSIVLGLGFIIWCQRPASQPKAFVPNRLATVRNHTFDGTWDYKRDRFNFMLNTAQCEQAFPGLFAEIERPKTQREKRPITLKEINAIVPRNGYVRAMIINQQLYIIATEGRIYSRELATLHSIYRAIISSPEPLPDIEFAFNSDDRIDNVALWGYARRPDDTNIWLVPDFGYWSWPEPKVGTIREVQMKAEWAEEMGGFPWKSKLGKLFWRGATMNLELREKFMAASQSESWSDVKSLNWKDKESIADDLKPMPEHCHYKYLAHTEGNSYSGRLKYLQSCRSVVVAHKMDWIQHHYPLMRSSGPEQNYVEVRRDWEDLHEKMQWLIDNDLDAERIAANNMKTFRRRYLTPAAEVCYWRHLIRSWAEVSFEPSFFKEVGGKKVWRGLPAESFFLERRMDWDPY</sequence>
<accession>A0A232LQA4</accession>
<dbReference type="InterPro" id="IPR051091">
    <property type="entry name" value="O-Glucosyltr/Glycosyltrsf_90"/>
</dbReference>
<dbReference type="EMBL" id="NPHW01006028">
    <property type="protein sequence ID" value="OXV06178.1"/>
    <property type="molecule type" value="Genomic_DNA"/>
</dbReference>
<protein>
    <recommendedName>
        <fullName evidence="1">Glycosyl transferase CAP10 domain-containing protein</fullName>
    </recommendedName>
</protein>
<dbReference type="SMART" id="SM00672">
    <property type="entry name" value="CAP10"/>
    <property type="match status" value="1"/>
</dbReference>
<gene>
    <name evidence="2" type="ORF">Egran_06054</name>
</gene>
<name>A0A232LQA4_9EURO</name>
<organism evidence="2 3">
    <name type="scientific">Elaphomyces granulatus</name>
    <dbReference type="NCBI Taxonomy" id="519963"/>
    <lineage>
        <taxon>Eukaryota</taxon>
        <taxon>Fungi</taxon>
        <taxon>Dikarya</taxon>
        <taxon>Ascomycota</taxon>
        <taxon>Pezizomycotina</taxon>
        <taxon>Eurotiomycetes</taxon>
        <taxon>Eurotiomycetidae</taxon>
        <taxon>Eurotiales</taxon>
        <taxon>Elaphomycetaceae</taxon>
        <taxon>Elaphomyces</taxon>
    </lineage>
</organism>
<evidence type="ECO:0000313" key="2">
    <source>
        <dbReference type="EMBL" id="OXV06178.1"/>
    </source>
</evidence>